<protein>
    <submittedName>
        <fullName evidence="2">Uncharacterized protein</fullName>
    </submittedName>
</protein>
<dbReference type="EnsemblPlants" id="TuG1812G0400001416.01.T01">
    <property type="protein sequence ID" value="TuG1812G0400001416.01.T01.cds419180"/>
    <property type="gene ID" value="TuG1812G0400001416.01"/>
</dbReference>
<reference evidence="3" key="1">
    <citation type="journal article" date="2013" name="Nature">
        <title>Draft genome of the wheat A-genome progenitor Triticum urartu.</title>
        <authorList>
            <person name="Ling H.Q."/>
            <person name="Zhao S."/>
            <person name="Liu D."/>
            <person name="Wang J."/>
            <person name="Sun H."/>
            <person name="Zhang C."/>
            <person name="Fan H."/>
            <person name="Li D."/>
            <person name="Dong L."/>
            <person name="Tao Y."/>
            <person name="Gao C."/>
            <person name="Wu H."/>
            <person name="Li Y."/>
            <person name="Cui Y."/>
            <person name="Guo X."/>
            <person name="Zheng S."/>
            <person name="Wang B."/>
            <person name="Yu K."/>
            <person name="Liang Q."/>
            <person name="Yang W."/>
            <person name="Lou X."/>
            <person name="Chen J."/>
            <person name="Feng M."/>
            <person name="Jian J."/>
            <person name="Zhang X."/>
            <person name="Luo G."/>
            <person name="Jiang Y."/>
            <person name="Liu J."/>
            <person name="Wang Z."/>
            <person name="Sha Y."/>
            <person name="Zhang B."/>
            <person name="Wu H."/>
            <person name="Tang D."/>
            <person name="Shen Q."/>
            <person name="Xue P."/>
            <person name="Zou S."/>
            <person name="Wang X."/>
            <person name="Liu X."/>
            <person name="Wang F."/>
            <person name="Yang Y."/>
            <person name="An X."/>
            <person name="Dong Z."/>
            <person name="Zhang K."/>
            <person name="Zhang X."/>
            <person name="Luo M.C."/>
            <person name="Dvorak J."/>
            <person name="Tong Y."/>
            <person name="Wang J."/>
            <person name="Yang H."/>
            <person name="Li Z."/>
            <person name="Wang D."/>
            <person name="Zhang A."/>
            <person name="Wang J."/>
        </authorList>
    </citation>
    <scope>NUCLEOTIDE SEQUENCE</scope>
    <source>
        <strain evidence="3">cv. G1812</strain>
    </source>
</reference>
<evidence type="ECO:0000313" key="3">
    <source>
        <dbReference type="Proteomes" id="UP000015106"/>
    </source>
</evidence>
<proteinExistence type="predicted"/>
<dbReference type="Proteomes" id="UP000015106">
    <property type="component" value="Chromosome 4"/>
</dbReference>
<dbReference type="Gramene" id="TuG1812G0400001416.01.T01">
    <property type="protein sequence ID" value="TuG1812G0400001416.01.T01.cds419180"/>
    <property type="gene ID" value="TuG1812G0400001416.01"/>
</dbReference>
<sequence>PAAGCHPPTVVRPINPHRRGLPIDNASPSQPHHRALPNHHAAHRHPHCRAPPAIPASMTPPLSSRSAVSNFGSNPVEQLGPWRQRATAPPQSRDTLAGVGGREGRRSGKGAPARSARLSAEERSTPRAGLA</sequence>
<reference evidence="2" key="3">
    <citation type="submission" date="2022-06" db="UniProtKB">
        <authorList>
            <consortium name="EnsemblPlants"/>
        </authorList>
    </citation>
    <scope>IDENTIFICATION</scope>
</reference>
<feature type="compositionally biased region" description="Basic residues" evidence="1">
    <location>
        <begin position="31"/>
        <end position="48"/>
    </location>
</feature>
<accession>A0A8R7Q421</accession>
<organism evidence="2 3">
    <name type="scientific">Triticum urartu</name>
    <name type="common">Red wild einkorn</name>
    <name type="synonym">Crithodium urartu</name>
    <dbReference type="NCBI Taxonomy" id="4572"/>
    <lineage>
        <taxon>Eukaryota</taxon>
        <taxon>Viridiplantae</taxon>
        <taxon>Streptophyta</taxon>
        <taxon>Embryophyta</taxon>
        <taxon>Tracheophyta</taxon>
        <taxon>Spermatophyta</taxon>
        <taxon>Magnoliopsida</taxon>
        <taxon>Liliopsida</taxon>
        <taxon>Poales</taxon>
        <taxon>Poaceae</taxon>
        <taxon>BOP clade</taxon>
        <taxon>Pooideae</taxon>
        <taxon>Triticodae</taxon>
        <taxon>Triticeae</taxon>
        <taxon>Triticinae</taxon>
        <taxon>Triticum</taxon>
    </lineage>
</organism>
<dbReference type="AlphaFoldDB" id="A0A8R7Q421"/>
<keyword evidence="3" id="KW-1185">Reference proteome</keyword>
<reference evidence="2" key="2">
    <citation type="submission" date="2018-03" db="EMBL/GenBank/DDBJ databases">
        <title>The Triticum urartu genome reveals the dynamic nature of wheat genome evolution.</title>
        <authorList>
            <person name="Ling H."/>
            <person name="Ma B."/>
            <person name="Shi X."/>
            <person name="Liu H."/>
            <person name="Dong L."/>
            <person name="Sun H."/>
            <person name="Cao Y."/>
            <person name="Gao Q."/>
            <person name="Zheng S."/>
            <person name="Li Y."/>
            <person name="Yu Y."/>
            <person name="Du H."/>
            <person name="Qi M."/>
            <person name="Li Y."/>
            <person name="Yu H."/>
            <person name="Cui Y."/>
            <person name="Wang N."/>
            <person name="Chen C."/>
            <person name="Wu H."/>
            <person name="Zhao Y."/>
            <person name="Zhang J."/>
            <person name="Li Y."/>
            <person name="Zhou W."/>
            <person name="Zhang B."/>
            <person name="Hu W."/>
            <person name="Eijk M."/>
            <person name="Tang J."/>
            <person name="Witsenboer H."/>
            <person name="Zhao S."/>
            <person name="Li Z."/>
            <person name="Zhang A."/>
            <person name="Wang D."/>
            <person name="Liang C."/>
        </authorList>
    </citation>
    <scope>NUCLEOTIDE SEQUENCE [LARGE SCALE GENOMIC DNA]</scope>
    <source>
        <strain evidence="2">cv. G1812</strain>
    </source>
</reference>
<feature type="compositionally biased region" description="Polar residues" evidence="1">
    <location>
        <begin position="60"/>
        <end position="76"/>
    </location>
</feature>
<feature type="region of interest" description="Disordered" evidence="1">
    <location>
        <begin position="1"/>
        <end position="131"/>
    </location>
</feature>
<name>A0A8R7Q421_TRIUA</name>
<evidence type="ECO:0000256" key="1">
    <source>
        <dbReference type="SAM" id="MobiDB-lite"/>
    </source>
</evidence>
<evidence type="ECO:0000313" key="2">
    <source>
        <dbReference type="EnsemblPlants" id="TuG1812G0400001416.01.T01.cds419180"/>
    </source>
</evidence>